<dbReference type="Proteomes" id="UP000027456">
    <property type="component" value="Unassembled WGS sequence"/>
</dbReference>
<accession>A0A074RPT7</accession>
<dbReference type="OrthoDB" id="5511684at2759"/>
<proteinExistence type="predicted"/>
<dbReference type="EMBL" id="AZST01000770">
    <property type="protein sequence ID" value="KEP47340.1"/>
    <property type="molecule type" value="Genomic_DNA"/>
</dbReference>
<protein>
    <submittedName>
        <fullName evidence="3">Putative transmembrane protein</fullName>
    </submittedName>
</protein>
<keyword evidence="2" id="KW-1133">Transmembrane helix</keyword>
<evidence type="ECO:0000256" key="2">
    <source>
        <dbReference type="SAM" id="Phobius"/>
    </source>
</evidence>
<reference evidence="3 4" key="1">
    <citation type="submission" date="2013-12" db="EMBL/GenBank/DDBJ databases">
        <authorList>
            <person name="Cubeta M."/>
            <person name="Pakala S."/>
            <person name="Fedorova N."/>
            <person name="Thomas E."/>
            <person name="Dean R."/>
            <person name="Jabaji S."/>
            <person name="Neate S."/>
            <person name="Toda T."/>
            <person name="Tavantzis S."/>
            <person name="Vilgalys R."/>
            <person name="Bharathan N."/>
            <person name="Pakala S."/>
            <person name="Losada L.S."/>
            <person name="Zafar N."/>
            <person name="Nierman W."/>
        </authorList>
    </citation>
    <scope>NUCLEOTIDE SEQUENCE [LARGE SCALE GENOMIC DNA]</scope>
    <source>
        <strain evidence="3 4">123E</strain>
    </source>
</reference>
<feature type="region of interest" description="Disordered" evidence="1">
    <location>
        <begin position="1"/>
        <end position="20"/>
    </location>
</feature>
<dbReference type="HOGENOM" id="CLU_2360893_0_0_1"/>
<sequence>MSTSGFTAPTPHRYPPLPRKPLTGMPYIRKHFYAPEVLPLVGVVVASLSMGIYFSQNATKANDVQWQTRTQPWLKTPTERTHWDGAGGIKEMIQKDLRK</sequence>
<evidence type="ECO:0000313" key="3">
    <source>
        <dbReference type="EMBL" id="KEP47340.1"/>
    </source>
</evidence>
<keyword evidence="2" id="KW-0472">Membrane</keyword>
<evidence type="ECO:0000313" key="4">
    <source>
        <dbReference type="Proteomes" id="UP000027456"/>
    </source>
</evidence>
<organism evidence="3 4">
    <name type="scientific">Rhizoctonia solani 123E</name>
    <dbReference type="NCBI Taxonomy" id="1423351"/>
    <lineage>
        <taxon>Eukaryota</taxon>
        <taxon>Fungi</taxon>
        <taxon>Dikarya</taxon>
        <taxon>Basidiomycota</taxon>
        <taxon>Agaricomycotina</taxon>
        <taxon>Agaricomycetes</taxon>
        <taxon>Cantharellales</taxon>
        <taxon>Ceratobasidiaceae</taxon>
        <taxon>Rhizoctonia</taxon>
    </lineage>
</organism>
<keyword evidence="2 3" id="KW-0812">Transmembrane</keyword>
<gene>
    <name evidence="3" type="ORF">V565_159350</name>
</gene>
<comment type="caution">
    <text evidence="3">The sequence shown here is derived from an EMBL/GenBank/DDBJ whole genome shotgun (WGS) entry which is preliminary data.</text>
</comment>
<name>A0A074RPT7_9AGAM</name>
<keyword evidence="4" id="KW-1185">Reference proteome</keyword>
<evidence type="ECO:0000256" key="1">
    <source>
        <dbReference type="SAM" id="MobiDB-lite"/>
    </source>
</evidence>
<dbReference type="AlphaFoldDB" id="A0A074RPT7"/>
<feature type="transmembrane region" description="Helical" evidence="2">
    <location>
        <begin position="32"/>
        <end position="54"/>
    </location>
</feature>